<dbReference type="PANTHER" id="PTHR30121:SF6">
    <property type="entry name" value="SLR6007 PROTEIN"/>
    <property type="match status" value="1"/>
</dbReference>
<keyword evidence="3" id="KW-1185">Reference proteome</keyword>
<comment type="caution">
    <text evidence="2">The sequence shown here is derived from an EMBL/GenBank/DDBJ whole genome shotgun (WGS) entry which is preliminary data.</text>
</comment>
<dbReference type="CDD" id="cd01127">
    <property type="entry name" value="TrwB_TraG_TraD_VirD4"/>
    <property type="match status" value="1"/>
</dbReference>
<dbReference type="RefSeq" id="WP_071062135.1">
    <property type="nucleotide sequence ID" value="NZ_MAXA01000125.1"/>
</dbReference>
<dbReference type="Gene3D" id="3.40.50.300">
    <property type="entry name" value="P-loop containing nucleotide triphosphate hydrolases"/>
    <property type="match status" value="2"/>
</dbReference>
<feature type="compositionally biased region" description="Pro residues" evidence="1">
    <location>
        <begin position="1368"/>
        <end position="1385"/>
    </location>
</feature>
<dbReference type="SUPFAM" id="SSF52540">
    <property type="entry name" value="P-loop containing nucleoside triphosphate hydrolases"/>
    <property type="match status" value="1"/>
</dbReference>
<protein>
    <recommendedName>
        <fullName evidence="4">Helicase HerA central domain-containing protein</fullName>
    </recommendedName>
</protein>
<dbReference type="InterPro" id="IPR051162">
    <property type="entry name" value="T4SS_component"/>
</dbReference>
<dbReference type="PANTHER" id="PTHR30121">
    <property type="entry name" value="UNCHARACTERIZED PROTEIN YJGR-RELATED"/>
    <property type="match status" value="1"/>
</dbReference>
<feature type="region of interest" description="Disordered" evidence="1">
    <location>
        <begin position="940"/>
        <end position="962"/>
    </location>
</feature>
<sequence>MTDLSPLLATRVANRLVTDFLRAAPPGRCMRLDHLRADDCHAVRDAVTTALADTAVGGGCVVAVLGAAVSDDDAVISPERAIELRNRKSAALLLLVPAGTDSPAASSLENSFESIDIEDLFAKIVRDALHRLDRPLRDLFGQVQATVRRGAFPRSRQARAEYLLAVGAAAADPVAGGAAAAQYVAGTHLHLLGLIPDQGGASFVSRLDANAQCVTALVKPARSQKDARTRLADCPLRQDDERYREIERFLVAVPRLSERAWLRDLAADDNADLAFNRWPLDLPVDSDLVALQIEPFANAEGIIAAGTGLRAGADGAVPTCSARGGFVKVTWTTEPTRPKDVARWQVEIVPSEEFYGNETDFDVTLPAAKVAGSKHSHRLTVNVDTEGAERVPAVMTVRVSALDRNNQVLRLRDGALAQATSQKLAQATSQEFALDDAPPPESTAVRRDTAVSLPVARLRAEQAGADSDVETSEGWQVADLAYLQVRFGRGGRTHVARIGVSAPLRELSARALAELDNVGRYEAEVGAGQPFAAAAAAAVGPGWPSGAGRAFLAARREFFEAVRNQPGRGLLEVAALSEELAALGAKYTAAYGRILRRDSGAADLRALTSIDTLRLRIRLGRRHPVDALVMLPTHPLRVAWYLGYHAELEAWRTSLRGLAPKDRRDEVDVDLLGRLSPARVPFLLAGPDGAPYVFAQNLRLLYGLYLPVDEPDPATAVSETVTALGLPSADVSVGEVPPARLADRIRLYRDTHRSPERLRILATNPGSGAFLGEALRAVTAEPGDNVAGREPGEDEAATAPHIWIEAFGEGASETNPLPGLRELQRDIADNRARPGRGFLDPALEISAAPLDAIEAARDAHLAVLADVSRPELHLGVAESSGGSVSFRGLITQLVTRRDPSELVWYVGIEFPTARGVDSAPVTDLHRRFAEAVSSLFSAGADGAGQVDPADPGSDPTDHDADPADLETTVLVRHTRTVPPSLPQAFAADPERTMPAVRGDRAAPTARIRIQVDGDTRRVLDLAHDRCDWVVVLDRFLGLDLFDDPSRRAFGGRRYILDYAPEFLDGLGHQMAITTAHRADVEKMFLHAMTELGFEQPGESVSSVVDELLLVSGRLILAATGDDKRAKEAVALAAVVSHLRRRGELADTIVIPVDAHLDLFGPRAHRGGANGEKARRCDLLLVRFPGRRLHIEAVEVKSRGMLDSEDLARGIDAQVKATVDVVQRLFFADPARIDRPLQRTRLATLLRYYLRRAARRGLVTDAVAFGRMQEGIDRLDTADPAVSYQHSGYIVVQRGDGVDEFTMGETRIRTLTAATLGTDTPDPEILVLDPDETPGVSVENGPEAPRQPAGQPSGGQPSGDQPSRGQPAGVPPSPESPTGGRPPVPAGPESGPGTPGESVRRGPSGAPEVLRVRVGKTLPPEEEVVWEAGTIGSPHLFILGIPGQGKSETTIRLLQGAADGGLPALVIDFHGQFSSDPRRPSSLRVHDAAAGLPFSPFELTEAGGRHAYKMNALSISEIFAYVCGLGDIQRDVVYQALISGYEAHGHGQLIPPRGIPTLDEVRDSIAALEKERGVANVLARCRPLLEYGLFTDNTGVKVQDLIRDGLVVDLHGFAEVEQAQVAAGAFLLRKIYKDMFSWGQTGELRLAIVLDEAHRLAKDATLPRLMKEGRKFGVAVIVASQGIDDFHPDVLANAGTKIIYRVNYPQSRKAAGFLRTRTGKDLSEELEQLPVGNAYIQTPHMPVARRTRMLRPEV</sequence>
<evidence type="ECO:0008006" key="4">
    <source>
        <dbReference type="Google" id="ProtNLM"/>
    </source>
</evidence>
<dbReference type="EMBL" id="MAXA01000125">
    <property type="protein sequence ID" value="OHV35544.1"/>
    <property type="molecule type" value="Genomic_DNA"/>
</dbReference>
<feature type="region of interest" description="Disordered" evidence="1">
    <location>
        <begin position="429"/>
        <end position="448"/>
    </location>
</feature>
<dbReference type="Proteomes" id="UP000179769">
    <property type="component" value="Unassembled WGS sequence"/>
</dbReference>
<evidence type="ECO:0000313" key="2">
    <source>
        <dbReference type="EMBL" id="OHV35544.1"/>
    </source>
</evidence>
<proteinExistence type="predicted"/>
<feature type="region of interest" description="Disordered" evidence="1">
    <location>
        <begin position="1312"/>
        <end position="1414"/>
    </location>
</feature>
<feature type="compositionally biased region" description="Low complexity" evidence="1">
    <location>
        <begin position="1357"/>
        <end position="1366"/>
    </location>
</feature>
<name>A0A1S1QT25_9ACTN</name>
<evidence type="ECO:0000256" key="1">
    <source>
        <dbReference type="SAM" id="MobiDB-lite"/>
    </source>
</evidence>
<gene>
    <name evidence="2" type="ORF">BBK14_15080</name>
</gene>
<accession>A0A1S1QT25</accession>
<dbReference type="InterPro" id="IPR027417">
    <property type="entry name" value="P-loop_NTPase"/>
</dbReference>
<organism evidence="2 3">
    <name type="scientific">Parafrankia soli</name>
    <dbReference type="NCBI Taxonomy" id="2599596"/>
    <lineage>
        <taxon>Bacteria</taxon>
        <taxon>Bacillati</taxon>
        <taxon>Actinomycetota</taxon>
        <taxon>Actinomycetes</taxon>
        <taxon>Frankiales</taxon>
        <taxon>Frankiaceae</taxon>
        <taxon>Parafrankia</taxon>
    </lineage>
</organism>
<evidence type="ECO:0000313" key="3">
    <source>
        <dbReference type="Proteomes" id="UP000179769"/>
    </source>
</evidence>
<reference evidence="3" key="1">
    <citation type="submission" date="2016-07" db="EMBL/GenBank/DDBJ databases">
        <title>Frankia sp. NRRL B-16219 Genome sequencing.</title>
        <authorList>
            <person name="Ghodhbane-Gtari F."/>
            <person name="Swanson E."/>
            <person name="Gueddou A."/>
            <person name="Louati M."/>
            <person name="Nouioui I."/>
            <person name="Hezbri K."/>
            <person name="Abebe-Akele F."/>
            <person name="Simpson S."/>
            <person name="Morris K."/>
            <person name="Thomas K."/>
            <person name="Gtari M."/>
            <person name="Tisa L.S."/>
        </authorList>
    </citation>
    <scope>NUCLEOTIDE SEQUENCE [LARGE SCALE GENOMIC DNA]</scope>
    <source>
        <strain evidence="3">NRRL B-16219</strain>
    </source>
</reference>
<feature type="compositionally biased region" description="Low complexity" evidence="1">
    <location>
        <begin position="1386"/>
        <end position="1396"/>
    </location>
</feature>